<dbReference type="RefSeq" id="WP_285983624.1">
    <property type="nucleotide sequence ID" value="NZ_JASVDS010000004.1"/>
</dbReference>
<gene>
    <name evidence="5" type="ORF">QRD43_16690</name>
</gene>
<evidence type="ECO:0000256" key="1">
    <source>
        <dbReference type="ARBA" id="ARBA00023015"/>
    </source>
</evidence>
<dbReference type="InterPro" id="IPR036388">
    <property type="entry name" value="WH-like_DNA-bd_sf"/>
</dbReference>
<dbReference type="InterPro" id="IPR036693">
    <property type="entry name" value="TF_LuxR_autoind-bd_dom_sf"/>
</dbReference>
<organism evidence="5 6">
    <name type="scientific">Roseateles subflavus</name>
    <dbReference type="NCBI Taxonomy" id="3053353"/>
    <lineage>
        <taxon>Bacteria</taxon>
        <taxon>Pseudomonadati</taxon>
        <taxon>Pseudomonadota</taxon>
        <taxon>Betaproteobacteria</taxon>
        <taxon>Burkholderiales</taxon>
        <taxon>Sphaerotilaceae</taxon>
        <taxon>Roseateles</taxon>
    </lineage>
</organism>
<keyword evidence="3" id="KW-0804">Transcription</keyword>
<keyword evidence="1" id="KW-0805">Transcription regulation</keyword>
<evidence type="ECO:0000313" key="6">
    <source>
        <dbReference type="Proteomes" id="UP001238603"/>
    </source>
</evidence>
<dbReference type="InterPro" id="IPR000792">
    <property type="entry name" value="Tscrpt_reg_LuxR_C"/>
</dbReference>
<dbReference type="Pfam" id="PF00196">
    <property type="entry name" value="GerE"/>
    <property type="match status" value="1"/>
</dbReference>
<evidence type="ECO:0000259" key="4">
    <source>
        <dbReference type="PROSITE" id="PS50043"/>
    </source>
</evidence>
<accession>A0ABT7LL71</accession>
<dbReference type="InterPro" id="IPR005143">
    <property type="entry name" value="TF_LuxR_autoind-bd_dom"/>
</dbReference>
<dbReference type="Proteomes" id="UP001238603">
    <property type="component" value="Unassembled WGS sequence"/>
</dbReference>
<dbReference type="PRINTS" id="PR00038">
    <property type="entry name" value="HTHLUXR"/>
</dbReference>
<dbReference type="SMART" id="SM00421">
    <property type="entry name" value="HTH_LUXR"/>
    <property type="match status" value="1"/>
</dbReference>
<evidence type="ECO:0000256" key="3">
    <source>
        <dbReference type="ARBA" id="ARBA00023163"/>
    </source>
</evidence>
<sequence>MMAFAASRLGFEHCLYLAHIYPPMTRPAVIQAGHAPDGWQEAYVRESLSAQDPWIRHAQSDWNPWLWSSEDLEGLSGFWHAAHRHGMRFGCTLPVRTEHGIIGAMSFTRAQDPVTLGEFEEKAGELRNFAQHLHERILKRRLPQLFHRPDSQLSERERTILRWTADGKTSSEIALILGLTKRTINFHVAKATLKLNSTNKTQAALKAAVLGMLF</sequence>
<comment type="caution">
    <text evidence="5">The sequence shown here is derived from an EMBL/GenBank/DDBJ whole genome shotgun (WGS) entry which is preliminary data.</text>
</comment>
<proteinExistence type="predicted"/>
<evidence type="ECO:0000313" key="5">
    <source>
        <dbReference type="EMBL" id="MDL5033554.1"/>
    </source>
</evidence>
<dbReference type="Gene3D" id="3.30.450.80">
    <property type="entry name" value="Transcription factor LuxR-like, autoinducer-binding domain"/>
    <property type="match status" value="1"/>
</dbReference>
<keyword evidence="2" id="KW-0238">DNA-binding</keyword>
<dbReference type="Gene3D" id="1.10.10.10">
    <property type="entry name" value="Winged helix-like DNA-binding domain superfamily/Winged helix DNA-binding domain"/>
    <property type="match status" value="1"/>
</dbReference>
<keyword evidence="6" id="KW-1185">Reference proteome</keyword>
<evidence type="ECO:0000256" key="2">
    <source>
        <dbReference type="ARBA" id="ARBA00023125"/>
    </source>
</evidence>
<dbReference type="PANTHER" id="PTHR44688:SF16">
    <property type="entry name" value="DNA-BINDING TRANSCRIPTIONAL ACTIVATOR DEVR_DOSR"/>
    <property type="match status" value="1"/>
</dbReference>
<dbReference type="PROSITE" id="PS50043">
    <property type="entry name" value="HTH_LUXR_2"/>
    <property type="match status" value="1"/>
</dbReference>
<protein>
    <submittedName>
        <fullName evidence="5">Autoinducer binding domain-containing protein</fullName>
    </submittedName>
</protein>
<feature type="domain" description="HTH luxR-type" evidence="4">
    <location>
        <begin position="147"/>
        <end position="211"/>
    </location>
</feature>
<reference evidence="5 6" key="1">
    <citation type="submission" date="2023-06" db="EMBL/GenBank/DDBJ databases">
        <title>Pelomonas sp. APW6 16S ribosomal RNA gene genome sequencing and assembly.</title>
        <authorList>
            <person name="Woo H."/>
        </authorList>
    </citation>
    <scope>NUCLEOTIDE SEQUENCE [LARGE SCALE GENOMIC DNA]</scope>
    <source>
        <strain evidence="5 6">APW6</strain>
    </source>
</reference>
<dbReference type="SUPFAM" id="SSF46894">
    <property type="entry name" value="C-terminal effector domain of the bipartite response regulators"/>
    <property type="match status" value="1"/>
</dbReference>
<dbReference type="PANTHER" id="PTHR44688">
    <property type="entry name" value="DNA-BINDING TRANSCRIPTIONAL ACTIVATOR DEVR_DOSR"/>
    <property type="match status" value="1"/>
</dbReference>
<dbReference type="EMBL" id="JASVDS010000004">
    <property type="protein sequence ID" value="MDL5033554.1"/>
    <property type="molecule type" value="Genomic_DNA"/>
</dbReference>
<dbReference type="CDD" id="cd06170">
    <property type="entry name" value="LuxR_C_like"/>
    <property type="match status" value="1"/>
</dbReference>
<dbReference type="InterPro" id="IPR016032">
    <property type="entry name" value="Sig_transdc_resp-reg_C-effctor"/>
</dbReference>
<name>A0ABT7LL71_9BURK</name>
<dbReference type="SUPFAM" id="SSF75516">
    <property type="entry name" value="Pheromone-binding domain of LuxR-like quorum-sensing transcription factors"/>
    <property type="match status" value="1"/>
</dbReference>
<dbReference type="Pfam" id="PF03472">
    <property type="entry name" value="Autoind_bind"/>
    <property type="match status" value="1"/>
</dbReference>